<feature type="region of interest" description="Disordered" evidence="1">
    <location>
        <begin position="1"/>
        <end position="21"/>
    </location>
</feature>
<evidence type="ECO:0000313" key="2">
    <source>
        <dbReference type="EMBL" id="VDN16088.1"/>
    </source>
</evidence>
<sequence length="106" mass="11457">MPPDTGGSGSSYPTTLVSNPSKDVQIVAVGDQRLDDLHDRTNDAARQPSYRQAVAEVEEGDYLTPVGGATGEETEKKEEKAGRQKNRFGGQTKGVVTPTHLHKQKH</sequence>
<organism evidence="2 3">
    <name type="scientific">Dibothriocephalus latus</name>
    <name type="common">Fish tapeworm</name>
    <name type="synonym">Diphyllobothrium latum</name>
    <dbReference type="NCBI Taxonomy" id="60516"/>
    <lineage>
        <taxon>Eukaryota</taxon>
        <taxon>Metazoa</taxon>
        <taxon>Spiralia</taxon>
        <taxon>Lophotrochozoa</taxon>
        <taxon>Platyhelminthes</taxon>
        <taxon>Cestoda</taxon>
        <taxon>Eucestoda</taxon>
        <taxon>Diphyllobothriidea</taxon>
        <taxon>Diphyllobothriidae</taxon>
        <taxon>Dibothriocephalus</taxon>
    </lineage>
</organism>
<feature type="compositionally biased region" description="Polar residues" evidence="1">
    <location>
        <begin position="10"/>
        <end position="21"/>
    </location>
</feature>
<evidence type="ECO:0000313" key="3">
    <source>
        <dbReference type="Proteomes" id="UP000281553"/>
    </source>
</evidence>
<protein>
    <submittedName>
        <fullName evidence="2">Uncharacterized protein</fullName>
    </submittedName>
</protein>
<dbReference type="EMBL" id="UYRU01064615">
    <property type="protein sequence ID" value="VDN16088.1"/>
    <property type="molecule type" value="Genomic_DNA"/>
</dbReference>
<reference evidence="2 3" key="1">
    <citation type="submission" date="2018-11" db="EMBL/GenBank/DDBJ databases">
        <authorList>
            <consortium name="Pathogen Informatics"/>
        </authorList>
    </citation>
    <scope>NUCLEOTIDE SEQUENCE [LARGE SCALE GENOMIC DNA]</scope>
</reference>
<gene>
    <name evidence="2" type="ORF">DILT_LOCUS11919</name>
</gene>
<accession>A0A3P7M186</accession>
<evidence type="ECO:0000256" key="1">
    <source>
        <dbReference type="SAM" id="MobiDB-lite"/>
    </source>
</evidence>
<keyword evidence="3" id="KW-1185">Reference proteome</keyword>
<dbReference type="Proteomes" id="UP000281553">
    <property type="component" value="Unassembled WGS sequence"/>
</dbReference>
<feature type="compositionally biased region" description="Basic and acidic residues" evidence="1">
    <location>
        <begin position="73"/>
        <end position="82"/>
    </location>
</feature>
<feature type="region of interest" description="Disordered" evidence="1">
    <location>
        <begin position="57"/>
        <end position="106"/>
    </location>
</feature>
<name>A0A3P7M186_DIBLA</name>
<dbReference type="AlphaFoldDB" id="A0A3P7M186"/>
<proteinExistence type="predicted"/>